<dbReference type="InterPro" id="IPR000938">
    <property type="entry name" value="CAP-Gly_domain"/>
</dbReference>
<gene>
    <name evidence="3" type="ORF">Naga_100002g60</name>
</gene>
<comment type="caution">
    <text evidence="3">The sequence shown here is derived from an EMBL/GenBank/DDBJ whole genome shotgun (WGS) entry which is preliminary data.</text>
</comment>
<dbReference type="PROSITE" id="PS50245">
    <property type="entry name" value="CAP_GLY_2"/>
    <property type="match status" value="1"/>
</dbReference>
<dbReference type="SMART" id="SM01052">
    <property type="entry name" value="CAP_GLY"/>
    <property type="match status" value="1"/>
</dbReference>
<dbReference type="PANTHER" id="PTHR18916">
    <property type="entry name" value="DYNACTIN 1-RELATED MICROTUBULE-BINDING"/>
    <property type="match status" value="1"/>
</dbReference>
<organism evidence="3 4">
    <name type="scientific">Nannochloropsis gaditana</name>
    <dbReference type="NCBI Taxonomy" id="72520"/>
    <lineage>
        <taxon>Eukaryota</taxon>
        <taxon>Sar</taxon>
        <taxon>Stramenopiles</taxon>
        <taxon>Ochrophyta</taxon>
        <taxon>Eustigmatophyceae</taxon>
        <taxon>Eustigmatales</taxon>
        <taxon>Monodopsidaceae</taxon>
        <taxon>Nannochloropsis</taxon>
    </lineage>
</organism>
<feature type="compositionally biased region" description="Polar residues" evidence="1">
    <location>
        <begin position="29"/>
        <end position="49"/>
    </location>
</feature>
<sequence>MNTPPIPFLRPTTALNVSSRPVSGAHTGNVRSASPSSTRNASIGSRSSRNQALQASAFRDVSPSRSIRSNLFVGSNVRVLHKGHPQFGVVKFKGNVNFAEGVWVGIALKEPVGNHDGYLKQTRYFQCAPKHGLFVRAESCDVLMNHKINEFMSAPAQFKLRSSASDDTLQRLPEEAVRNQKHKKDDFSASSSRYRSETLSTTINLSAAAATAFKGDLASRPSSPHSASKSRSTTNSPGLPPPSSSRISHDLRRARQIGHSTTQSTNEPTSFENPVTTDSPDFYVSSESSFFEGLTQV</sequence>
<dbReference type="Pfam" id="PF01302">
    <property type="entry name" value="CAP_GLY"/>
    <property type="match status" value="1"/>
</dbReference>
<dbReference type="Gene3D" id="2.30.30.190">
    <property type="entry name" value="CAP Gly-rich-like domain"/>
    <property type="match status" value="1"/>
</dbReference>
<dbReference type="EMBL" id="AZIL01000274">
    <property type="protein sequence ID" value="EWM28822.1"/>
    <property type="molecule type" value="Genomic_DNA"/>
</dbReference>
<dbReference type="Proteomes" id="UP000019335">
    <property type="component" value="Chromosome 4"/>
</dbReference>
<accession>W7TRJ2</accession>
<evidence type="ECO:0000256" key="1">
    <source>
        <dbReference type="SAM" id="MobiDB-lite"/>
    </source>
</evidence>
<evidence type="ECO:0000313" key="4">
    <source>
        <dbReference type="Proteomes" id="UP000019335"/>
    </source>
</evidence>
<feature type="region of interest" description="Disordered" evidence="1">
    <location>
        <begin position="216"/>
        <end position="282"/>
    </location>
</feature>
<feature type="compositionally biased region" description="Polar residues" evidence="1">
    <location>
        <begin position="258"/>
        <end position="282"/>
    </location>
</feature>
<dbReference type="SUPFAM" id="SSF74924">
    <property type="entry name" value="Cap-Gly domain"/>
    <property type="match status" value="1"/>
</dbReference>
<evidence type="ECO:0000313" key="3">
    <source>
        <dbReference type="EMBL" id="EWM28822.1"/>
    </source>
</evidence>
<proteinExistence type="predicted"/>
<name>W7TRJ2_9STRA</name>
<keyword evidence="4" id="KW-1185">Reference proteome</keyword>
<reference evidence="3 4" key="1">
    <citation type="journal article" date="2014" name="Mol. Plant">
        <title>Chromosome Scale Genome Assembly and Transcriptome Profiling of Nannochloropsis gaditana in Nitrogen Depletion.</title>
        <authorList>
            <person name="Corteggiani Carpinelli E."/>
            <person name="Telatin A."/>
            <person name="Vitulo N."/>
            <person name="Forcato C."/>
            <person name="D'Angelo M."/>
            <person name="Schiavon R."/>
            <person name="Vezzi A."/>
            <person name="Giacometti G.M."/>
            <person name="Morosinotto T."/>
            <person name="Valle G."/>
        </authorList>
    </citation>
    <scope>NUCLEOTIDE SEQUENCE [LARGE SCALE GENOMIC DNA]</scope>
    <source>
        <strain evidence="3 4">B-31</strain>
    </source>
</reference>
<protein>
    <submittedName>
        <fullName evidence="3">Cap-gly domain-containing linker protein 1</fullName>
    </submittedName>
</protein>
<dbReference type="OrthoDB" id="2130750at2759"/>
<dbReference type="AlphaFoldDB" id="W7TRJ2"/>
<feature type="region of interest" description="Disordered" evidence="1">
    <location>
        <begin position="18"/>
        <end position="49"/>
    </location>
</feature>
<feature type="compositionally biased region" description="Low complexity" evidence="1">
    <location>
        <begin position="218"/>
        <end position="232"/>
    </location>
</feature>
<evidence type="ECO:0000259" key="2">
    <source>
        <dbReference type="PROSITE" id="PS50245"/>
    </source>
</evidence>
<feature type="domain" description="CAP-Gly" evidence="2">
    <location>
        <begin position="94"/>
        <end position="136"/>
    </location>
</feature>
<dbReference type="InterPro" id="IPR036859">
    <property type="entry name" value="CAP-Gly_dom_sf"/>
</dbReference>